<keyword evidence="7" id="KW-0808">Transferase</keyword>
<dbReference type="Pfam" id="PF03062">
    <property type="entry name" value="MBOAT"/>
    <property type="match status" value="1"/>
</dbReference>
<dbReference type="InterPro" id="IPR051085">
    <property type="entry name" value="MB_O-acyltransferase"/>
</dbReference>
<evidence type="ECO:0000256" key="1">
    <source>
        <dbReference type="ARBA" id="ARBA00004651"/>
    </source>
</evidence>
<feature type="transmembrane region" description="Helical" evidence="8">
    <location>
        <begin position="442"/>
        <end position="463"/>
    </location>
</feature>
<dbReference type="EMBL" id="PFVJ01000048">
    <property type="protein sequence ID" value="PJA89801.1"/>
    <property type="molecule type" value="Genomic_DNA"/>
</dbReference>
<comment type="subcellular location">
    <subcellularLocation>
        <location evidence="1">Cell membrane</location>
        <topology evidence="1">Multi-pass membrane protein</topology>
    </subcellularLocation>
</comment>
<keyword evidence="3 7" id="KW-1003">Cell membrane</keyword>
<dbReference type="InterPro" id="IPR028362">
    <property type="entry name" value="AlgI"/>
</dbReference>
<evidence type="ECO:0000256" key="5">
    <source>
        <dbReference type="ARBA" id="ARBA00022989"/>
    </source>
</evidence>
<proteinExistence type="inferred from homology"/>
<feature type="transmembrane region" description="Helical" evidence="8">
    <location>
        <begin position="355"/>
        <end position="375"/>
    </location>
</feature>
<evidence type="ECO:0000256" key="8">
    <source>
        <dbReference type="SAM" id="Phobius"/>
    </source>
</evidence>
<keyword evidence="6 7" id="KW-0472">Membrane</keyword>
<evidence type="ECO:0000256" key="3">
    <source>
        <dbReference type="ARBA" id="ARBA00022475"/>
    </source>
</evidence>
<sequence length="475" mass="55973">MVFSSFLFLFGFLPLFLVLYFCTPIKYRNYTVLISSYFFYAWGAPIFSLVLFFSNLVDYWISKAIYKFKNNNKKQQLFLVLSLIMNVGLLAYFKYANFFIKEFDNLLELGGFSGIHWTYIALPIGISFFTFQKISYVIDVYKETVKPAEKFTIFALYVVLFPQLIAGPIIRYHDIAKQLKYRTYTSEKIIYGIVRFTIGLSKKVLIADVVGKTADIVFAMQTNDITSLYAWIGIFAYTMQIYFDFSGYSDMAIGLGSIMGFTFLENFNKPYIARSFTEFWRRWHISLSNWMKEYLYIPLGGNRGTKTRTFINLWVVFLISGLWHGASWTFVVWGIYHGIFLIVDRLFWNKFEKKVHKTVSISFTFFFIMIGWVFFRSETIGMSIQYIYQMFTPFTKSSQFLFVEIINNRTIVALIFAFLISFIPTYIKLYNKLVELKENKKIFYIIAPIVSFILFFFSVITLANSGFNPFIYFRF</sequence>
<feature type="transmembrane region" description="Helical" evidence="8">
    <location>
        <begin position="411"/>
        <end position="430"/>
    </location>
</feature>
<dbReference type="InterPro" id="IPR024194">
    <property type="entry name" value="Ac/AlaTfrase_AlgI/DltB"/>
</dbReference>
<feature type="transmembrane region" description="Helical" evidence="8">
    <location>
        <begin position="151"/>
        <end position="172"/>
    </location>
</feature>
<protein>
    <submittedName>
        <fullName evidence="9">MBOAT family protein</fullName>
    </submittedName>
</protein>
<dbReference type="PANTHER" id="PTHR13285">
    <property type="entry name" value="ACYLTRANSFERASE"/>
    <property type="match status" value="1"/>
</dbReference>
<keyword evidence="5 8" id="KW-1133">Transmembrane helix</keyword>
<evidence type="ECO:0000256" key="4">
    <source>
        <dbReference type="ARBA" id="ARBA00022692"/>
    </source>
</evidence>
<dbReference type="PIRSF" id="PIRSF500217">
    <property type="entry name" value="AlgI"/>
    <property type="match status" value="1"/>
</dbReference>
<feature type="transmembrane region" description="Helical" evidence="8">
    <location>
        <begin position="107"/>
        <end position="131"/>
    </location>
</feature>
<dbReference type="GO" id="GO:0016746">
    <property type="term" value="F:acyltransferase activity"/>
    <property type="evidence" value="ECO:0007669"/>
    <property type="project" value="UniProtKB-KW"/>
</dbReference>
<name>A0A2M7Z6Q0_9BACT</name>
<feature type="transmembrane region" description="Helical" evidence="8">
    <location>
        <begin position="37"/>
        <end position="57"/>
    </location>
</feature>
<dbReference type="AlphaFoldDB" id="A0A2M7Z6Q0"/>
<dbReference type="Proteomes" id="UP000230843">
    <property type="component" value="Unassembled WGS sequence"/>
</dbReference>
<feature type="transmembrane region" description="Helical" evidence="8">
    <location>
        <begin position="309"/>
        <end position="324"/>
    </location>
</feature>
<feature type="transmembrane region" description="Helical" evidence="8">
    <location>
        <begin position="77"/>
        <end position="95"/>
    </location>
</feature>
<dbReference type="PANTHER" id="PTHR13285:SF18">
    <property type="entry name" value="PROTEIN-CYSTEINE N-PALMITOYLTRANSFERASE RASP"/>
    <property type="match status" value="1"/>
</dbReference>
<feature type="transmembrane region" description="Helical" evidence="8">
    <location>
        <begin position="228"/>
        <end position="245"/>
    </location>
</feature>
<keyword evidence="4 8" id="KW-0812">Transmembrane</keyword>
<evidence type="ECO:0000313" key="9">
    <source>
        <dbReference type="EMBL" id="PJA89801.1"/>
    </source>
</evidence>
<dbReference type="GO" id="GO:0005886">
    <property type="term" value="C:plasma membrane"/>
    <property type="evidence" value="ECO:0007669"/>
    <property type="project" value="UniProtKB-SubCell"/>
</dbReference>
<accession>A0A2M7Z6Q0</accession>
<evidence type="ECO:0000256" key="6">
    <source>
        <dbReference type="ARBA" id="ARBA00023136"/>
    </source>
</evidence>
<dbReference type="PIRSF" id="PIRSF016636">
    <property type="entry name" value="AlgI_DltB"/>
    <property type="match status" value="1"/>
</dbReference>
<evidence type="ECO:0000256" key="2">
    <source>
        <dbReference type="ARBA" id="ARBA00010323"/>
    </source>
</evidence>
<reference evidence="10" key="1">
    <citation type="submission" date="2017-09" db="EMBL/GenBank/DDBJ databases">
        <title>Depth-based differentiation of microbial function through sediment-hosted aquifers and enrichment of novel symbionts in the deep terrestrial subsurface.</title>
        <authorList>
            <person name="Probst A.J."/>
            <person name="Ladd B."/>
            <person name="Jarett J.K."/>
            <person name="Geller-Mcgrath D.E."/>
            <person name="Sieber C.M.K."/>
            <person name="Emerson J.B."/>
            <person name="Anantharaman K."/>
            <person name="Thomas B.C."/>
            <person name="Malmstrom R."/>
            <person name="Stieglmeier M."/>
            <person name="Klingl A."/>
            <person name="Woyke T."/>
            <person name="Ryan C.M."/>
            <person name="Banfield J.F."/>
        </authorList>
    </citation>
    <scope>NUCLEOTIDE SEQUENCE [LARGE SCALE GENOMIC DNA]</scope>
</reference>
<organism evidence="9 10">
    <name type="scientific">Candidatus Magasanikbacteria bacterium CG_4_9_14_3_um_filter_32_9</name>
    <dbReference type="NCBI Taxonomy" id="1974644"/>
    <lineage>
        <taxon>Bacteria</taxon>
        <taxon>Candidatus Magasanikiibacteriota</taxon>
    </lineage>
</organism>
<evidence type="ECO:0000256" key="7">
    <source>
        <dbReference type="PIRNR" id="PIRNR016636"/>
    </source>
</evidence>
<dbReference type="InterPro" id="IPR004299">
    <property type="entry name" value="MBOAT_fam"/>
</dbReference>
<dbReference type="GO" id="GO:0042121">
    <property type="term" value="P:alginic acid biosynthetic process"/>
    <property type="evidence" value="ECO:0007669"/>
    <property type="project" value="InterPro"/>
</dbReference>
<comment type="caution">
    <text evidence="9">The sequence shown here is derived from an EMBL/GenBank/DDBJ whole genome shotgun (WGS) entry which is preliminary data.</text>
</comment>
<comment type="similarity">
    <text evidence="2 7">Belongs to the membrane-bound acyltransferase family.</text>
</comment>
<keyword evidence="7" id="KW-0012">Acyltransferase</keyword>
<evidence type="ECO:0000313" key="10">
    <source>
        <dbReference type="Proteomes" id="UP000230843"/>
    </source>
</evidence>
<gene>
    <name evidence="9" type="ORF">CO137_02280</name>
</gene>
<feature type="transmembrane region" description="Helical" evidence="8">
    <location>
        <begin position="6"/>
        <end position="25"/>
    </location>
</feature>